<sequence>MDQGGVVRDEDDGLARFRSEIAAFYAGFGQPELLVAAFEGAALFVPLAEGDRVFTSEFGGVHWVCAFTSPEELARYWARRGGVDPRAEYRYHTLRGHRLAEYASARAEPTGVMVDAVGAAPIAFPPRVSEGAEAVVGVL</sequence>
<protein>
    <submittedName>
        <fullName evidence="1">SseB family protein</fullName>
    </submittedName>
</protein>
<comment type="caution">
    <text evidence="1">The sequence shown here is derived from an EMBL/GenBank/DDBJ whole genome shotgun (WGS) entry which is preliminary data.</text>
</comment>
<name>A0ABW6RVD0_9NOCA</name>
<organism evidence="1 2">
    <name type="scientific">Nocardia jiangxiensis</name>
    <dbReference type="NCBI Taxonomy" id="282685"/>
    <lineage>
        <taxon>Bacteria</taxon>
        <taxon>Bacillati</taxon>
        <taxon>Actinomycetota</taxon>
        <taxon>Actinomycetes</taxon>
        <taxon>Mycobacteriales</taxon>
        <taxon>Nocardiaceae</taxon>
        <taxon>Nocardia</taxon>
    </lineage>
</organism>
<evidence type="ECO:0000313" key="1">
    <source>
        <dbReference type="EMBL" id="MFF3567954.1"/>
    </source>
</evidence>
<dbReference type="RefSeq" id="WP_387403169.1">
    <property type="nucleotide sequence ID" value="NZ_JBIAQY010000003.1"/>
</dbReference>
<keyword evidence="2" id="KW-1185">Reference proteome</keyword>
<evidence type="ECO:0000313" key="2">
    <source>
        <dbReference type="Proteomes" id="UP001601992"/>
    </source>
</evidence>
<accession>A0ABW6RVD0</accession>
<dbReference type="EMBL" id="JBIAQY010000003">
    <property type="protein sequence ID" value="MFF3567954.1"/>
    <property type="molecule type" value="Genomic_DNA"/>
</dbReference>
<gene>
    <name evidence="1" type="ORF">ACFYXQ_09270</name>
</gene>
<reference evidence="1 2" key="1">
    <citation type="submission" date="2024-10" db="EMBL/GenBank/DDBJ databases">
        <title>The Natural Products Discovery Center: Release of the First 8490 Sequenced Strains for Exploring Actinobacteria Biosynthetic Diversity.</title>
        <authorList>
            <person name="Kalkreuter E."/>
            <person name="Kautsar S.A."/>
            <person name="Yang D."/>
            <person name="Bader C.D."/>
            <person name="Teijaro C.N."/>
            <person name="Fluegel L."/>
            <person name="Davis C.M."/>
            <person name="Simpson J.R."/>
            <person name="Lauterbach L."/>
            <person name="Steele A.D."/>
            <person name="Gui C."/>
            <person name="Meng S."/>
            <person name="Li G."/>
            <person name="Viehrig K."/>
            <person name="Ye F."/>
            <person name="Su P."/>
            <person name="Kiefer A.F."/>
            <person name="Nichols A."/>
            <person name="Cepeda A.J."/>
            <person name="Yan W."/>
            <person name="Fan B."/>
            <person name="Jiang Y."/>
            <person name="Adhikari A."/>
            <person name="Zheng C.-J."/>
            <person name="Schuster L."/>
            <person name="Cowan T.M."/>
            <person name="Smanski M.J."/>
            <person name="Chevrette M.G."/>
            <person name="De Carvalho L.P.S."/>
            <person name="Shen B."/>
        </authorList>
    </citation>
    <scope>NUCLEOTIDE SEQUENCE [LARGE SCALE GENOMIC DNA]</scope>
    <source>
        <strain evidence="1 2">NPDC002593</strain>
    </source>
</reference>
<proteinExistence type="predicted"/>
<dbReference type="Proteomes" id="UP001601992">
    <property type="component" value="Unassembled WGS sequence"/>
</dbReference>